<keyword evidence="3" id="KW-0034">Amyloid</keyword>
<evidence type="ECO:0000256" key="2">
    <source>
        <dbReference type="SAM" id="SignalP"/>
    </source>
</evidence>
<keyword evidence="3" id="KW-0640">Prion</keyword>
<dbReference type="AlphaFoldDB" id="A0AAV1GB96"/>
<feature type="chain" id="PRO_5043976365" evidence="2">
    <location>
        <begin position="27"/>
        <end position="151"/>
    </location>
</feature>
<evidence type="ECO:0000313" key="3">
    <source>
        <dbReference type="EMBL" id="CAJ1070500.1"/>
    </source>
</evidence>
<evidence type="ECO:0000256" key="1">
    <source>
        <dbReference type="SAM" id="MobiDB-lite"/>
    </source>
</evidence>
<protein>
    <submittedName>
        <fullName evidence="3">Shadow of prion protein 2</fullName>
    </submittedName>
</protein>
<name>A0AAV1GB96_XYRNO</name>
<dbReference type="Proteomes" id="UP001178508">
    <property type="component" value="Chromosome 13"/>
</dbReference>
<reference evidence="3" key="1">
    <citation type="submission" date="2023-08" db="EMBL/GenBank/DDBJ databases">
        <authorList>
            <person name="Alioto T."/>
            <person name="Alioto T."/>
            <person name="Gomez Garrido J."/>
        </authorList>
    </citation>
    <scope>NUCLEOTIDE SEQUENCE</scope>
</reference>
<feature type="signal peptide" evidence="2">
    <location>
        <begin position="1"/>
        <end position="26"/>
    </location>
</feature>
<accession>A0AAV1GB96</accession>
<keyword evidence="2" id="KW-0732">Signal</keyword>
<sequence length="151" mass="15977">MLGQQKLLSLWLCLLIMAAFCPGAQYVYGRRRGGFFKSRGKESTNKEPSSQGHGLPKQGLKLAGAAAVAAGALGGTGTGLGLLGHSKHGSVGHHGSSSSKYNHQLYYEDPQGFYNETLWTISASTGGPAPDIFLTLGHVMFLLVAAWIRGM</sequence>
<dbReference type="EMBL" id="OY660876">
    <property type="protein sequence ID" value="CAJ1070500.1"/>
    <property type="molecule type" value="Genomic_DNA"/>
</dbReference>
<proteinExistence type="predicted"/>
<evidence type="ECO:0000313" key="4">
    <source>
        <dbReference type="Proteomes" id="UP001178508"/>
    </source>
</evidence>
<keyword evidence="4" id="KW-1185">Reference proteome</keyword>
<organism evidence="3 4">
    <name type="scientific">Xyrichtys novacula</name>
    <name type="common">Pearly razorfish</name>
    <name type="synonym">Hemipteronotus novacula</name>
    <dbReference type="NCBI Taxonomy" id="13765"/>
    <lineage>
        <taxon>Eukaryota</taxon>
        <taxon>Metazoa</taxon>
        <taxon>Chordata</taxon>
        <taxon>Craniata</taxon>
        <taxon>Vertebrata</taxon>
        <taxon>Euteleostomi</taxon>
        <taxon>Actinopterygii</taxon>
        <taxon>Neopterygii</taxon>
        <taxon>Teleostei</taxon>
        <taxon>Neoteleostei</taxon>
        <taxon>Acanthomorphata</taxon>
        <taxon>Eupercaria</taxon>
        <taxon>Labriformes</taxon>
        <taxon>Labridae</taxon>
        <taxon>Xyrichtys</taxon>
    </lineage>
</organism>
<feature type="region of interest" description="Disordered" evidence="1">
    <location>
        <begin position="38"/>
        <end position="57"/>
    </location>
</feature>
<gene>
    <name evidence="3" type="ORF">XNOV1_A032026</name>
</gene>